<dbReference type="AlphaFoldDB" id="A0A2A6CVR1"/>
<dbReference type="EnsemblMetazoa" id="PPA07986.1">
    <property type="protein sequence ID" value="PPA07986.1"/>
    <property type="gene ID" value="WBGene00097540"/>
</dbReference>
<reference evidence="1" key="2">
    <citation type="submission" date="2022-06" db="UniProtKB">
        <authorList>
            <consortium name="EnsemblMetazoa"/>
        </authorList>
    </citation>
    <scope>IDENTIFICATION</scope>
    <source>
        <strain evidence="1">PS312</strain>
    </source>
</reference>
<sequence>MPYNPISEFFDKYLFFNQLLRNPGGPLPDWETARKHITDFFLDLQSNLLERMHENDIVTLWVEPVPPKQMAGELYKDFQLREHILFFLFFRAVCYQIQESIMSSLEYGKLNESVEMLLYEVDRLDAHLSLIGCILDPPVREEAISPVEMDNETTLQEQENIKWTTDEDEMDGQEEIESSSVEDIDSYMEEIRSVTIAGITGESMAPGQITTFHTSSFPYIDSPIWDKQNYFNFVQPFDYADEILTDFSVSSTIIDPNDFLNVNAYKKLLNVTEGEGEEEEGILNDRRYSVV</sequence>
<evidence type="ECO:0000313" key="1">
    <source>
        <dbReference type="EnsemblMetazoa" id="PPA07986.1"/>
    </source>
</evidence>
<accession>A0A8R1U693</accession>
<protein>
    <submittedName>
        <fullName evidence="1">Uncharacterized protein</fullName>
    </submittedName>
</protein>
<reference evidence="2" key="1">
    <citation type="journal article" date="2008" name="Nat. Genet.">
        <title>The Pristionchus pacificus genome provides a unique perspective on nematode lifestyle and parasitism.</title>
        <authorList>
            <person name="Dieterich C."/>
            <person name="Clifton S.W."/>
            <person name="Schuster L.N."/>
            <person name="Chinwalla A."/>
            <person name="Delehaunty K."/>
            <person name="Dinkelacker I."/>
            <person name="Fulton L."/>
            <person name="Fulton R."/>
            <person name="Godfrey J."/>
            <person name="Minx P."/>
            <person name="Mitreva M."/>
            <person name="Roeseler W."/>
            <person name="Tian H."/>
            <person name="Witte H."/>
            <person name="Yang S.P."/>
            <person name="Wilson R.K."/>
            <person name="Sommer R.J."/>
        </authorList>
    </citation>
    <scope>NUCLEOTIDE SEQUENCE [LARGE SCALE GENOMIC DNA]</scope>
    <source>
        <strain evidence="2">PS312</strain>
    </source>
</reference>
<name>A0A2A6CVR1_PRIPA</name>
<evidence type="ECO:0000313" key="2">
    <source>
        <dbReference type="Proteomes" id="UP000005239"/>
    </source>
</evidence>
<gene>
    <name evidence="1" type="primary">WBGene00097540</name>
</gene>
<accession>A0A2A6CVR1</accession>
<dbReference type="Proteomes" id="UP000005239">
    <property type="component" value="Unassembled WGS sequence"/>
</dbReference>
<keyword evidence="2" id="KW-1185">Reference proteome</keyword>
<proteinExistence type="predicted"/>
<organism evidence="1 2">
    <name type="scientific">Pristionchus pacificus</name>
    <name type="common">Parasitic nematode worm</name>
    <dbReference type="NCBI Taxonomy" id="54126"/>
    <lineage>
        <taxon>Eukaryota</taxon>
        <taxon>Metazoa</taxon>
        <taxon>Ecdysozoa</taxon>
        <taxon>Nematoda</taxon>
        <taxon>Chromadorea</taxon>
        <taxon>Rhabditida</taxon>
        <taxon>Rhabditina</taxon>
        <taxon>Diplogasteromorpha</taxon>
        <taxon>Diplogasteroidea</taxon>
        <taxon>Neodiplogasteridae</taxon>
        <taxon>Pristionchus</taxon>
    </lineage>
</organism>